<accession>A0ABR1QYM8</accession>
<organism evidence="2 3">
    <name type="scientific">Apiospora aurea</name>
    <dbReference type="NCBI Taxonomy" id="335848"/>
    <lineage>
        <taxon>Eukaryota</taxon>
        <taxon>Fungi</taxon>
        <taxon>Dikarya</taxon>
        <taxon>Ascomycota</taxon>
        <taxon>Pezizomycotina</taxon>
        <taxon>Sordariomycetes</taxon>
        <taxon>Xylariomycetidae</taxon>
        <taxon>Amphisphaeriales</taxon>
        <taxon>Apiosporaceae</taxon>
        <taxon>Apiospora</taxon>
    </lineage>
</organism>
<feature type="region of interest" description="Disordered" evidence="1">
    <location>
        <begin position="262"/>
        <end position="299"/>
    </location>
</feature>
<feature type="compositionally biased region" description="Basic and acidic residues" evidence="1">
    <location>
        <begin position="722"/>
        <end position="748"/>
    </location>
</feature>
<feature type="region of interest" description="Disordered" evidence="1">
    <location>
        <begin position="460"/>
        <end position="499"/>
    </location>
</feature>
<keyword evidence="3" id="KW-1185">Reference proteome</keyword>
<feature type="compositionally biased region" description="Polar residues" evidence="1">
    <location>
        <begin position="483"/>
        <end position="492"/>
    </location>
</feature>
<feature type="compositionally biased region" description="Basic and acidic residues" evidence="1">
    <location>
        <begin position="29"/>
        <end position="38"/>
    </location>
</feature>
<feature type="compositionally biased region" description="Basic residues" evidence="1">
    <location>
        <begin position="61"/>
        <end position="75"/>
    </location>
</feature>
<feature type="compositionally biased region" description="Polar residues" evidence="1">
    <location>
        <begin position="415"/>
        <end position="434"/>
    </location>
</feature>
<name>A0ABR1QYM8_9PEZI</name>
<evidence type="ECO:0000313" key="3">
    <source>
        <dbReference type="Proteomes" id="UP001391051"/>
    </source>
</evidence>
<feature type="compositionally biased region" description="Acidic residues" evidence="1">
    <location>
        <begin position="40"/>
        <end position="56"/>
    </location>
</feature>
<evidence type="ECO:0000313" key="2">
    <source>
        <dbReference type="EMBL" id="KAK7967811.1"/>
    </source>
</evidence>
<feature type="compositionally biased region" description="Basic and acidic residues" evidence="1">
    <location>
        <begin position="759"/>
        <end position="773"/>
    </location>
</feature>
<dbReference type="Proteomes" id="UP001391051">
    <property type="component" value="Unassembled WGS sequence"/>
</dbReference>
<gene>
    <name evidence="2" type="ORF">PG986_002088</name>
</gene>
<evidence type="ECO:0000256" key="1">
    <source>
        <dbReference type="SAM" id="MobiDB-lite"/>
    </source>
</evidence>
<feature type="compositionally biased region" description="Polar residues" evidence="1">
    <location>
        <begin position="824"/>
        <end position="839"/>
    </location>
</feature>
<dbReference type="PANTHER" id="PTHR10829">
    <property type="entry name" value="CORTACTIN AND DREBRIN"/>
    <property type="match status" value="1"/>
</dbReference>
<dbReference type="GeneID" id="92071372"/>
<proteinExistence type="predicted"/>
<feature type="region of interest" description="Disordered" evidence="1">
    <location>
        <begin position="673"/>
        <end position="839"/>
    </location>
</feature>
<dbReference type="EMBL" id="JAQQWE010000001">
    <property type="protein sequence ID" value="KAK7967811.1"/>
    <property type="molecule type" value="Genomic_DNA"/>
</dbReference>
<feature type="compositionally biased region" description="Pro residues" evidence="1">
    <location>
        <begin position="694"/>
        <end position="716"/>
    </location>
</feature>
<feature type="compositionally biased region" description="Low complexity" evidence="1">
    <location>
        <begin position="776"/>
        <end position="804"/>
    </location>
</feature>
<feature type="compositionally biased region" description="Basic and acidic residues" evidence="1">
    <location>
        <begin position="106"/>
        <end position="123"/>
    </location>
</feature>
<feature type="compositionally biased region" description="Basic and acidic residues" evidence="1">
    <location>
        <begin position="271"/>
        <end position="282"/>
    </location>
</feature>
<feature type="region of interest" description="Disordered" evidence="1">
    <location>
        <begin position="1"/>
        <end position="128"/>
    </location>
</feature>
<feature type="region of interest" description="Disordered" evidence="1">
    <location>
        <begin position="403"/>
        <end position="437"/>
    </location>
</feature>
<feature type="compositionally biased region" description="Polar residues" evidence="1">
    <location>
        <begin position="640"/>
        <end position="658"/>
    </location>
</feature>
<feature type="region of interest" description="Disordered" evidence="1">
    <location>
        <begin position="881"/>
        <end position="913"/>
    </location>
</feature>
<dbReference type="PANTHER" id="PTHR10829:SF20">
    <property type="entry name" value="ADF-H DOMAIN-CONTAINING PROTEIN"/>
    <property type="match status" value="1"/>
</dbReference>
<dbReference type="RefSeq" id="XP_066707203.1">
    <property type="nucleotide sequence ID" value="XM_066838310.1"/>
</dbReference>
<reference evidence="2 3" key="1">
    <citation type="submission" date="2023-01" db="EMBL/GenBank/DDBJ databases">
        <title>Analysis of 21 Apiospora genomes using comparative genomics revels a genus with tremendous synthesis potential of carbohydrate active enzymes and secondary metabolites.</title>
        <authorList>
            <person name="Sorensen T."/>
        </authorList>
    </citation>
    <scope>NUCLEOTIDE SEQUENCE [LARGE SCALE GENOMIC DNA]</scope>
    <source>
        <strain evidence="2 3">CBS 24483</strain>
    </source>
</reference>
<protein>
    <submittedName>
        <fullName evidence="2">Uncharacterized protein</fullName>
    </submittedName>
</protein>
<comment type="caution">
    <text evidence="2">The sequence shown here is derived from an EMBL/GenBank/DDBJ whole genome shotgun (WGS) entry which is preliminary data.</text>
</comment>
<feature type="compositionally biased region" description="Acidic residues" evidence="1">
    <location>
        <begin position="283"/>
        <end position="299"/>
    </location>
</feature>
<sequence>MAPKQDWAQEEQEEKTTSVETEQAEPEEVEQKQPRPSEIEQVEQLEAEQAQADEELTAQRKINKSKKRKERRQRLREKTRQQRELTATKAELGKPAEQELTPEELDAWREQKAAAQSKDEKEKRRSRRRVRINNMIALLLEAVRDHRSGKDNEVEVERYGVEVLRQGANYFSSVSSNGSSVGGNKDDGKAAADEAARIKEITRALNDRAYMCAQRERSQVSQGSQTDVGLGIEITTEGGAGALDGNLEAIPEEGERGQLPISLATSDGESDYGHNDDAHFPSEGDDSDDDSAEEEERAEDIDECIRGYLAGAGCKSEEDLNGQRESIELMRSWIETNERSRSADIKYLRKHGRDMSAVDRAAVKESIMDYEGDFIYGGSGRGWNSKDALNFYKGQATTSARGVQGLFNNKNNNNGASSTGRFRPQGSQTGSAAATGQPAKDLANFLRGFRFYDANNRDAFGSSFPGPASHPFSSLRTARMRSCLQSQHQQPARTPDRTLTDPNLWARFYGGTDSWALCNGTSGDQLRNDCDFAKQNMKKWAERYGEERDRQACPFNGACNDTGHDDGGFFDREVEMPDAPPLDDEHYDQPQGEGYGYGGGENDDYNTTNYTQEQVDAAAAETFGTKGYMKPAWEFDRMPASTNGRVKPNMRSSFTGAPSVNLEEVKKKNVTFVEDLTRSNPNGGLFAPKETYPEPTPPTPPPPQPKPQPKPKPQPQKPWFAVEHKEAYDKMMEEGRKKDRELLEKGLSLEEPSLESPEEMERHIKRLQEEYRQRIAAAAAASSATETGNAKTAPTAGATTATNGRQQQETPLFVSPADGRQRQETPSSGTYSPFGGSRNSKNYYDFMAKGLNNNNNADLGSAKFAQAHKRSFERQQQDLTAGAAPAFNQGFASGPIPGVPPPVRPTRQQQKNQYKDAAREFNQSFAKGGYSGH</sequence>
<feature type="region of interest" description="Disordered" evidence="1">
    <location>
        <begin position="638"/>
        <end position="658"/>
    </location>
</feature>
<feature type="region of interest" description="Disordered" evidence="1">
    <location>
        <begin position="578"/>
        <end position="607"/>
    </location>
</feature>